<dbReference type="InterPro" id="IPR011006">
    <property type="entry name" value="CheY-like_superfamily"/>
</dbReference>
<dbReference type="SMART" id="SM00448">
    <property type="entry name" value="REC"/>
    <property type="match status" value="1"/>
</dbReference>
<feature type="domain" description="Response regulatory" evidence="2">
    <location>
        <begin position="2"/>
        <end position="116"/>
    </location>
</feature>
<keyword evidence="1" id="KW-0597">Phosphoprotein</keyword>
<dbReference type="Pfam" id="PF00072">
    <property type="entry name" value="Response_reg"/>
    <property type="match status" value="1"/>
</dbReference>
<dbReference type="GO" id="GO:0000160">
    <property type="term" value="P:phosphorelay signal transduction system"/>
    <property type="evidence" value="ECO:0007669"/>
    <property type="project" value="InterPro"/>
</dbReference>
<dbReference type="EMBL" id="AAUW01000005">
    <property type="protein sequence ID" value="EAV44710.1"/>
    <property type="molecule type" value="Genomic_DNA"/>
</dbReference>
<dbReference type="Gene3D" id="3.40.50.2300">
    <property type="match status" value="1"/>
</dbReference>
<name>A0NRC9_ROSAI</name>
<dbReference type="eggNOG" id="COG4566">
    <property type="taxonomic scope" value="Bacteria"/>
</dbReference>
<evidence type="ECO:0000256" key="1">
    <source>
        <dbReference type="PROSITE-ProRule" id="PRU00169"/>
    </source>
</evidence>
<feature type="modified residue" description="4-aspartylphosphate" evidence="1">
    <location>
        <position position="51"/>
    </location>
</feature>
<dbReference type="RefSeq" id="WP_006933650.1">
    <property type="nucleotide sequence ID" value="NZ_AAUW01000005.1"/>
</dbReference>
<gene>
    <name evidence="3" type="primary">fixK</name>
    <name evidence="3" type="ORF">SIAM614_07518</name>
</gene>
<sequence>MVVHIVEDDEAVADALAIALEDLDHHPITYKDAESFLTGAALTADDWVIVDIGLPDKCGTEVVRELMDLPTPPSILAISGKSKVNLLRQLRELPDLTVLRKPLSIDMLTAAMAPKAMV</sequence>
<proteinExistence type="predicted"/>
<dbReference type="PROSITE" id="PS50110">
    <property type="entry name" value="RESPONSE_REGULATORY"/>
    <property type="match status" value="1"/>
</dbReference>
<dbReference type="CDD" id="cd00156">
    <property type="entry name" value="REC"/>
    <property type="match status" value="1"/>
</dbReference>
<reference evidence="3 4" key="1">
    <citation type="submission" date="2006-05" db="EMBL/GenBank/DDBJ databases">
        <authorList>
            <person name="King G."/>
            <person name="Ferriera S."/>
            <person name="Johnson J."/>
            <person name="Kravitz S."/>
            <person name="Beeson K."/>
            <person name="Sutton G."/>
            <person name="Rogers Y.-H."/>
            <person name="Friedman R."/>
            <person name="Frazier M."/>
            <person name="Venter J.C."/>
        </authorList>
    </citation>
    <scope>NUCLEOTIDE SEQUENCE [LARGE SCALE GENOMIC DNA]</scope>
    <source>
        <strain evidence="4">ATCC 25650 / DSM 13394 / JCM 20685 / NBRC 16684 / NCIMB 2208 / IAM 12614 / B1</strain>
    </source>
</reference>
<organism evidence="3 4">
    <name type="scientific">Roseibium aggregatum (strain ATCC 25650 / DSM 13394 / JCM 20685 / NBRC 16684 / NCIMB 2208 / IAM 12614 / B1)</name>
    <name type="common">Stappia aggregata</name>
    <dbReference type="NCBI Taxonomy" id="384765"/>
    <lineage>
        <taxon>Bacteria</taxon>
        <taxon>Pseudomonadati</taxon>
        <taxon>Pseudomonadota</taxon>
        <taxon>Alphaproteobacteria</taxon>
        <taxon>Hyphomicrobiales</taxon>
        <taxon>Stappiaceae</taxon>
        <taxon>Roseibium</taxon>
    </lineage>
</organism>
<dbReference type="InterPro" id="IPR001789">
    <property type="entry name" value="Sig_transdc_resp-reg_receiver"/>
</dbReference>
<dbReference type="SUPFAM" id="SSF52172">
    <property type="entry name" value="CheY-like"/>
    <property type="match status" value="1"/>
</dbReference>
<evidence type="ECO:0000259" key="2">
    <source>
        <dbReference type="PROSITE" id="PS50110"/>
    </source>
</evidence>
<accession>A0NRC9</accession>
<comment type="caution">
    <text evidence="3">The sequence shown here is derived from an EMBL/GenBank/DDBJ whole genome shotgun (WGS) entry which is preliminary data.</text>
</comment>
<evidence type="ECO:0000313" key="3">
    <source>
        <dbReference type="EMBL" id="EAV44710.1"/>
    </source>
</evidence>
<dbReference type="GeneID" id="68846067"/>
<dbReference type="Proteomes" id="UP000004848">
    <property type="component" value="Unassembled WGS sequence"/>
</dbReference>
<dbReference type="AlphaFoldDB" id="A0NRC9"/>
<evidence type="ECO:0000313" key="4">
    <source>
        <dbReference type="Proteomes" id="UP000004848"/>
    </source>
</evidence>
<dbReference type="OrthoDB" id="7679005at2"/>
<protein>
    <submittedName>
        <fullName evidence="3">Transcriptional regulator FixK</fullName>
    </submittedName>
</protein>